<protein>
    <submittedName>
        <fullName evidence="1">Uncharacterized protein</fullName>
    </submittedName>
</protein>
<reference evidence="1" key="2">
    <citation type="journal article" date="2015" name="Fish Shellfish Immunol.">
        <title>Early steps in the European eel (Anguilla anguilla)-Vibrio vulnificus interaction in the gills: Role of the RtxA13 toxin.</title>
        <authorList>
            <person name="Callol A."/>
            <person name="Pajuelo D."/>
            <person name="Ebbesson L."/>
            <person name="Teles M."/>
            <person name="MacKenzie S."/>
            <person name="Amaro C."/>
        </authorList>
    </citation>
    <scope>NUCLEOTIDE SEQUENCE</scope>
</reference>
<organism evidence="1">
    <name type="scientific">Anguilla anguilla</name>
    <name type="common">European freshwater eel</name>
    <name type="synonym">Muraena anguilla</name>
    <dbReference type="NCBI Taxonomy" id="7936"/>
    <lineage>
        <taxon>Eukaryota</taxon>
        <taxon>Metazoa</taxon>
        <taxon>Chordata</taxon>
        <taxon>Craniata</taxon>
        <taxon>Vertebrata</taxon>
        <taxon>Euteleostomi</taxon>
        <taxon>Actinopterygii</taxon>
        <taxon>Neopterygii</taxon>
        <taxon>Teleostei</taxon>
        <taxon>Anguilliformes</taxon>
        <taxon>Anguillidae</taxon>
        <taxon>Anguilla</taxon>
    </lineage>
</organism>
<name>A0A0E9RPH6_ANGAN</name>
<reference evidence="1" key="1">
    <citation type="submission" date="2014-11" db="EMBL/GenBank/DDBJ databases">
        <authorList>
            <person name="Amaro Gonzalez C."/>
        </authorList>
    </citation>
    <scope>NUCLEOTIDE SEQUENCE</scope>
</reference>
<sequence>MIFCATAPITWEMSSVTHAIASHNVVKAVKQMCSIYGDS</sequence>
<proteinExistence type="predicted"/>
<dbReference type="AlphaFoldDB" id="A0A0E9RPH6"/>
<dbReference type="EMBL" id="GBXM01077501">
    <property type="protein sequence ID" value="JAH31076.1"/>
    <property type="molecule type" value="Transcribed_RNA"/>
</dbReference>
<evidence type="ECO:0000313" key="1">
    <source>
        <dbReference type="EMBL" id="JAH31076.1"/>
    </source>
</evidence>
<accession>A0A0E9RPH6</accession>